<reference evidence="1" key="1">
    <citation type="journal article" date="2023" name="Mol. Biol. Evol.">
        <title>Third-Generation Sequencing Reveals the Adaptive Role of the Epigenome in Three Deep-Sea Polychaetes.</title>
        <authorList>
            <person name="Perez M."/>
            <person name="Aroh O."/>
            <person name="Sun Y."/>
            <person name="Lan Y."/>
            <person name="Juniper S.K."/>
            <person name="Young C.R."/>
            <person name="Angers B."/>
            <person name="Qian P.Y."/>
        </authorList>
    </citation>
    <scope>NUCLEOTIDE SEQUENCE</scope>
    <source>
        <strain evidence="1">R07B-5</strain>
    </source>
</reference>
<sequence>MKKQASQTISACSFYMRNINQIIRFLPRPTKERVVNAIITSRLDYCNALLYGTSAINIARLQRIHNTAARLIMRSPRSDSAKPLLRELHWLPIVCRADFKLLVFTYKAMHNDAPVYLCELVCSYQPTRTLRSANNNMLEVKRTRTKAGDCSFAVAAASLWKKITNSH</sequence>
<evidence type="ECO:0000313" key="2">
    <source>
        <dbReference type="Proteomes" id="UP001209878"/>
    </source>
</evidence>
<name>A0AAD9KIP9_RIDPI</name>
<dbReference type="Proteomes" id="UP001209878">
    <property type="component" value="Unassembled WGS sequence"/>
</dbReference>
<protein>
    <submittedName>
        <fullName evidence="1">Uncharacterized protein</fullName>
    </submittedName>
</protein>
<keyword evidence="2" id="KW-1185">Reference proteome</keyword>
<evidence type="ECO:0000313" key="1">
    <source>
        <dbReference type="EMBL" id="KAK2172308.1"/>
    </source>
</evidence>
<accession>A0AAD9KIP9</accession>
<gene>
    <name evidence="1" type="ORF">NP493_970g00008</name>
</gene>
<comment type="caution">
    <text evidence="1">The sequence shown here is derived from an EMBL/GenBank/DDBJ whole genome shotgun (WGS) entry which is preliminary data.</text>
</comment>
<dbReference type="EMBL" id="JAODUO010000973">
    <property type="protein sequence ID" value="KAK2172308.1"/>
    <property type="molecule type" value="Genomic_DNA"/>
</dbReference>
<proteinExistence type="predicted"/>
<dbReference type="AlphaFoldDB" id="A0AAD9KIP9"/>
<organism evidence="1 2">
    <name type="scientific">Ridgeia piscesae</name>
    <name type="common">Tubeworm</name>
    <dbReference type="NCBI Taxonomy" id="27915"/>
    <lineage>
        <taxon>Eukaryota</taxon>
        <taxon>Metazoa</taxon>
        <taxon>Spiralia</taxon>
        <taxon>Lophotrochozoa</taxon>
        <taxon>Annelida</taxon>
        <taxon>Polychaeta</taxon>
        <taxon>Sedentaria</taxon>
        <taxon>Canalipalpata</taxon>
        <taxon>Sabellida</taxon>
        <taxon>Siboglinidae</taxon>
        <taxon>Ridgeia</taxon>
    </lineage>
</organism>